<evidence type="ECO:0000313" key="1">
    <source>
        <dbReference type="EMBL" id="ABB29027.1"/>
    </source>
</evidence>
<dbReference type="EMBL" id="CP000108">
    <property type="protein sequence ID" value="ABB29027.1"/>
    <property type="molecule type" value="Genomic_DNA"/>
</dbReference>
<dbReference type="HOGENOM" id="CLU_193486_0_0_10"/>
<dbReference type="KEGG" id="cch:Cag_1776"/>
<organism evidence="1">
    <name type="scientific">Chlorobium chlorochromatii (strain CaD3)</name>
    <dbReference type="NCBI Taxonomy" id="340177"/>
    <lineage>
        <taxon>Bacteria</taxon>
        <taxon>Pseudomonadati</taxon>
        <taxon>Chlorobiota</taxon>
        <taxon>Chlorobiia</taxon>
        <taxon>Chlorobiales</taxon>
        <taxon>Chlorobiaceae</taxon>
        <taxon>Chlorobium/Pelodictyon group</taxon>
        <taxon>Chlorobium</taxon>
    </lineage>
</organism>
<accession>Q3APP8</accession>
<dbReference type="AlphaFoldDB" id="Q3APP8"/>
<name>Q3APP8_CHLCH</name>
<gene>
    <name evidence="1" type="ordered locus">Cag_1776</name>
</gene>
<reference evidence="1" key="1">
    <citation type="submission" date="2005-08" db="EMBL/GenBank/DDBJ databases">
        <title>Complete sequence of Chlorobium chlorochromatii CaD3.</title>
        <authorList>
            <person name="Copeland A."/>
            <person name="Lucas S."/>
            <person name="Lapidus A."/>
            <person name="Barry K."/>
            <person name="Detter J.C."/>
            <person name="Glavina T."/>
            <person name="Hammon N."/>
            <person name="Israni S."/>
            <person name="Pitluck S."/>
            <person name="Bryant D."/>
            <person name="Schmutz J."/>
            <person name="Larimer F."/>
            <person name="Land M."/>
            <person name="Kyrpides N."/>
            <person name="Ivanova N."/>
            <person name="Richardson P."/>
        </authorList>
    </citation>
    <scope>NUCLEOTIDE SEQUENCE [LARGE SCALE GENOMIC DNA]</scope>
    <source>
        <strain evidence="1">CaD3</strain>
    </source>
</reference>
<dbReference type="OrthoDB" id="9800707at2"/>
<proteinExistence type="predicted"/>
<protein>
    <submittedName>
        <fullName evidence="1">Uncharacterized protein</fullName>
    </submittedName>
</protein>
<sequence>MTEVEEIVHRVQKLSKDDFAHFKQLVQDIDNDYWDQQIATDFRQGKFEQLIKKARQEFAEGKARAL</sequence>